<dbReference type="Gene3D" id="3.40.630.30">
    <property type="match status" value="1"/>
</dbReference>
<keyword evidence="2" id="KW-0808">Transferase</keyword>
<evidence type="ECO:0000313" key="2">
    <source>
        <dbReference type="EMBL" id="WKN34296.1"/>
    </source>
</evidence>
<dbReference type="CDD" id="cd04301">
    <property type="entry name" value="NAT_SF"/>
    <property type="match status" value="1"/>
</dbReference>
<reference evidence="2" key="1">
    <citation type="journal article" date="2023" name="Comput. Struct. Biotechnol. J.">
        <title>Discovery of a novel marine Bacteroidetes with a rich repertoire of carbohydrate-active enzymes.</title>
        <authorList>
            <person name="Chen B."/>
            <person name="Liu G."/>
            <person name="Chen Q."/>
            <person name="Wang H."/>
            <person name="Liu L."/>
            <person name="Tang K."/>
        </authorList>
    </citation>
    <scope>NUCLEOTIDE SEQUENCE</scope>
    <source>
        <strain evidence="2">TK19036</strain>
    </source>
</reference>
<dbReference type="EC" id="2.3.1.-" evidence="2"/>
<organism evidence="2">
    <name type="scientific">Roseihalotalea indica</name>
    <dbReference type="NCBI Taxonomy" id="2867963"/>
    <lineage>
        <taxon>Bacteria</taxon>
        <taxon>Pseudomonadati</taxon>
        <taxon>Bacteroidota</taxon>
        <taxon>Cytophagia</taxon>
        <taxon>Cytophagales</taxon>
        <taxon>Catalimonadaceae</taxon>
        <taxon>Roseihalotalea</taxon>
    </lineage>
</organism>
<dbReference type="AlphaFoldDB" id="A0AA49GII4"/>
<gene>
    <name evidence="2" type="ORF">K4G66_18115</name>
</gene>
<dbReference type="Pfam" id="PF13480">
    <property type="entry name" value="Acetyltransf_6"/>
    <property type="match status" value="1"/>
</dbReference>
<dbReference type="InterPro" id="IPR016181">
    <property type="entry name" value="Acyl_CoA_acyltransferase"/>
</dbReference>
<accession>A0AA49GII4</accession>
<protein>
    <submittedName>
        <fullName evidence="2">GNAT family N-acetyltransferase</fullName>
        <ecNumber evidence="2">2.3.1.-</ecNumber>
    </submittedName>
</protein>
<dbReference type="GO" id="GO:0016746">
    <property type="term" value="F:acyltransferase activity"/>
    <property type="evidence" value="ECO:0007669"/>
    <property type="project" value="UniProtKB-KW"/>
</dbReference>
<keyword evidence="2" id="KW-0012">Acyltransferase</keyword>
<dbReference type="SUPFAM" id="SSF55729">
    <property type="entry name" value="Acyl-CoA N-acyltransferases (Nat)"/>
    <property type="match status" value="1"/>
</dbReference>
<dbReference type="InterPro" id="IPR038740">
    <property type="entry name" value="BioF2-like_GNAT_dom"/>
</dbReference>
<dbReference type="EMBL" id="CP120682">
    <property type="protein sequence ID" value="WKN34296.1"/>
    <property type="molecule type" value="Genomic_DNA"/>
</dbReference>
<sequence length="259" mass="30982">MKILFSEYQTDYSSYTFSYAVYCVKESQEELPEIYERGFLPYTGDSEWKEDVFYLARSLRVNLAEFKTLSENRRVDRKMEPLQAEMLVQPKEEVDTKDKEFTSFCTHYAEERFAGGSMDAQRLQYVLSRNLISHIFTFRNAERTLGYVFAIIAGNTLHYWYSFYDTEYMRSHSLGKWMMWKVIDWAKEQELDYVYIGTCYREKSLYKVRDHKGAEFYDGIRWNTDLELLKQLCRTDESSKARDLLKSDLKKVVGKNYFV</sequence>
<reference evidence="2" key="2">
    <citation type="journal article" date="2024" name="Antonie Van Leeuwenhoek">
        <title>Roseihalotalea indica gen. nov., sp. nov., a halophilic Bacteroidetes from mesopelagic Southwest Indian Ocean with higher carbohydrate metabolic potential.</title>
        <authorList>
            <person name="Chen B."/>
            <person name="Zhang M."/>
            <person name="Lin D."/>
            <person name="Ye J."/>
            <person name="Tang K."/>
        </authorList>
    </citation>
    <scope>NUCLEOTIDE SEQUENCE</scope>
    <source>
        <strain evidence="2">TK19036</strain>
    </source>
</reference>
<proteinExistence type="predicted"/>
<feature type="domain" description="BioF2-like acetyltransferase" evidence="1">
    <location>
        <begin position="134"/>
        <end position="198"/>
    </location>
</feature>
<evidence type="ECO:0000259" key="1">
    <source>
        <dbReference type="Pfam" id="PF13480"/>
    </source>
</evidence>
<name>A0AA49GII4_9BACT</name>